<dbReference type="InterPro" id="IPR018110">
    <property type="entry name" value="Mandel_Rmase/mucon_lact_enz_CS"/>
</dbReference>
<keyword evidence="1" id="KW-0456">Lyase</keyword>
<dbReference type="Proteomes" id="UP001164390">
    <property type="component" value="Chromosome"/>
</dbReference>
<dbReference type="SFLD" id="SFLDS00001">
    <property type="entry name" value="Enolase"/>
    <property type="match status" value="1"/>
</dbReference>
<dbReference type="Gene3D" id="3.20.20.120">
    <property type="entry name" value="Enolase-like C-terminal domain"/>
    <property type="match status" value="1"/>
</dbReference>
<dbReference type="PANTHER" id="PTHR48080">
    <property type="entry name" value="D-GALACTONATE DEHYDRATASE-RELATED"/>
    <property type="match status" value="1"/>
</dbReference>
<dbReference type="SUPFAM" id="SSF54826">
    <property type="entry name" value="Enolase N-terminal domain-like"/>
    <property type="match status" value="1"/>
</dbReference>
<protein>
    <submittedName>
        <fullName evidence="3">Mandelate racemase/muconate lactonizing enzyme family protein</fullName>
    </submittedName>
</protein>
<accession>A0AA46THM2</accession>
<evidence type="ECO:0000256" key="1">
    <source>
        <dbReference type="ARBA" id="ARBA00023239"/>
    </source>
</evidence>
<dbReference type="EMBL" id="CP094970">
    <property type="protein sequence ID" value="UYM04673.1"/>
    <property type="molecule type" value="Genomic_DNA"/>
</dbReference>
<dbReference type="RefSeq" id="WP_271633431.1">
    <property type="nucleotide sequence ID" value="NZ_CP094970.1"/>
</dbReference>
<evidence type="ECO:0000313" key="4">
    <source>
        <dbReference type="Proteomes" id="UP001164390"/>
    </source>
</evidence>
<dbReference type="SMART" id="SM00922">
    <property type="entry name" value="MR_MLE"/>
    <property type="match status" value="1"/>
</dbReference>
<name>A0AA46THM2_9ACTN</name>
<proteinExistence type="predicted"/>
<dbReference type="InterPro" id="IPR034593">
    <property type="entry name" value="DgoD-like"/>
</dbReference>
<dbReference type="InterPro" id="IPR013341">
    <property type="entry name" value="Mandelate_racemase_N_dom"/>
</dbReference>
<dbReference type="InterPro" id="IPR029017">
    <property type="entry name" value="Enolase-like_N"/>
</dbReference>
<dbReference type="Pfam" id="PF02746">
    <property type="entry name" value="MR_MLE_N"/>
    <property type="match status" value="1"/>
</dbReference>
<dbReference type="Gene3D" id="3.30.390.10">
    <property type="entry name" value="Enolase-like, N-terminal domain"/>
    <property type="match status" value="1"/>
</dbReference>
<evidence type="ECO:0000313" key="3">
    <source>
        <dbReference type="EMBL" id="UYM04673.1"/>
    </source>
</evidence>
<dbReference type="Pfam" id="PF13378">
    <property type="entry name" value="MR_MLE_C"/>
    <property type="match status" value="1"/>
</dbReference>
<sequence length="381" mass="39738">MSVALPVERVRVSVLRASIDDAVPMSFGRLDARQTCLVEVLAGGLTGVGESWINYPGWAPAERLATLSMGVAPLVIGADAADPEAVLETLTRELLPIGRQWGAPGPIWQAISAIDIALWDLAGRAAGTPVCDLLAGGAATRASVPAYASGVGPTDVALLCERALEQGFGAVKTKIGFGHDRDIATLGEARSVLGSSHGLFADANQAWTMDDALAMLPALDEHGVGWLEEPLAGNHVDDLEKLAAATPVPIATGENLYGLGEFETYASSPAVGILQPDLAKSGGLTIARQVARVAAESATRLAPHCYSSAVGLVASAHLGAAFDVVDWLEVDVRDNPLRTELLSTPLGWHDGALPPPRGPGLGIELDESTVRHFRTHVEEIS</sequence>
<gene>
    <name evidence="3" type="ORF">L0C25_19375</name>
</gene>
<evidence type="ECO:0000259" key="2">
    <source>
        <dbReference type="SMART" id="SM00922"/>
    </source>
</evidence>
<dbReference type="InterPro" id="IPR029065">
    <property type="entry name" value="Enolase_C-like"/>
</dbReference>
<keyword evidence="4" id="KW-1185">Reference proteome</keyword>
<feature type="domain" description="Mandelate racemase/muconate lactonizing enzyme C-terminal" evidence="2">
    <location>
        <begin position="153"/>
        <end position="249"/>
    </location>
</feature>
<dbReference type="InterPro" id="IPR013342">
    <property type="entry name" value="Mandelate_racemase_C"/>
</dbReference>
<dbReference type="AlphaFoldDB" id="A0AA46THM2"/>
<dbReference type="SUPFAM" id="SSF51604">
    <property type="entry name" value="Enolase C-terminal domain-like"/>
    <property type="match status" value="1"/>
</dbReference>
<dbReference type="PROSITE" id="PS00909">
    <property type="entry name" value="MR_MLE_2"/>
    <property type="match status" value="1"/>
</dbReference>
<dbReference type="CDD" id="cd03316">
    <property type="entry name" value="MR_like"/>
    <property type="match status" value="1"/>
</dbReference>
<dbReference type="KEGG" id="sgrg:L0C25_19375"/>
<dbReference type="PANTHER" id="PTHR48080:SF2">
    <property type="entry name" value="D-GALACTONATE DEHYDRATASE"/>
    <property type="match status" value="1"/>
</dbReference>
<dbReference type="GO" id="GO:0016829">
    <property type="term" value="F:lyase activity"/>
    <property type="evidence" value="ECO:0007669"/>
    <property type="project" value="UniProtKB-KW"/>
</dbReference>
<dbReference type="InterPro" id="IPR036849">
    <property type="entry name" value="Enolase-like_C_sf"/>
</dbReference>
<dbReference type="GO" id="GO:0009063">
    <property type="term" value="P:amino acid catabolic process"/>
    <property type="evidence" value="ECO:0007669"/>
    <property type="project" value="InterPro"/>
</dbReference>
<organism evidence="3 4">
    <name type="scientific">Solicola gregarius</name>
    <dbReference type="NCBI Taxonomy" id="2908642"/>
    <lineage>
        <taxon>Bacteria</taxon>
        <taxon>Bacillati</taxon>
        <taxon>Actinomycetota</taxon>
        <taxon>Actinomycetes</taxon>
        <taxon>Propionibacteriales</taxon>
        <taxon>Nocardioidaceae</taxon>
        <taxon>Solicola</taxon>
    </lineage>
</organism>
<reference evidence="3" key="1">
    <citation type="submission" date="2022-01" db="EMBL/GenBank/DDBJ databases">
        <title>Nocardioidaceae gen. sp. A5X3R13.</title>
        <authorList>
            <person name="Lopez Marin M.A."/>
            <person name="Uhlik O."/>
        </authorList>
    </citation>
    <scope>NUCLEOTIDE SEQUENCE</scope>
    <source>
        <strain evidence="3">A5X3R13</strain>
    </source>
</reference>
<dbReference type="SFLD" id="SFLDG00179">
    <property type="entry name" value="mandelate_racemase"/>
    <property type="match status" value="1"/>
</dbReference>